<evidence type="ECO:0000313" key="10">
    <source>
        <dbReference type="EMBL" id="SFU66456.1"/>
    </source>
</evidence>
<dbReference type="RefSeq" id="WP_090471928.1">
    <property type="nucleotide sequence ID" value="NZ_FOWF01000031.1"/>
</dbReference>
<dbReference type="Pfam" id="PF06738">
    <property type="entry name" value="ThrE"/>
    <property type="match status" value="1"/>
</dbReference>
<feature type="transmembrane region" description="Helical" evidence="7">
    <location>
        <begin position="396"/>
        <end position="418"/>
    </location>
</feature>
<proteinExistence type="inferred from homology"/>
<dbReference type="GO" id="GO:0005886">
    <property type="term" value="C:plasma membrane"/>
    <property type="evidence" value="ECO:0007669"/>
    <property type="project" value="UniProtKB-SubCell"/>
</dbReference>
<comment type="similarity">
    <text evidence="6">Belongs to the ThrE exporter (TC 2.A.79) family.</text>
</comment>
<sequence>MRHRERSKPKECKTTHYRNNLDEIMDCTMELGQLMIRCGAEAQRVEDTMTRILTAYGAVKTEIFAISSMVLATVTWESGEITTQSKRISGYGVDLARLEKLNDLARHLTAWKPAADQFREQLTVIQKPGNKDWISCFFDMLSGFVWCLFFGGDMMDAGVGAVMGLIIFLFEKYLRTQKSNTIIYTLLSCFATGLIGLSLVKLGLGHHEDKVIIVCVMFFIPTLALCNAVKDMLNSDIITGLYRFTEALLITTAMTTGFFFARVFMGDLRDAVPGIQMNAIHFSVQILLAALGTLGFSDFFGIERRRLLQATIGGIIAWSVFLLIDHLNGGLFFCNAGAALVIGFWSEFAARRWKAPSNIFLIPAVIPLLPGALFYRTLNGIITGSASQAYTAGTDLALTVAGIEIGFLTAFVFTYWAIGFFREAAHNISVLSKARRIRKIRRKK</sequence>
<gene>
    <name evidence="10" type="ORF">SAMN05216508_12812</name>
</gene>
<evidence type="ECO:0000256" key="7">
    <source>
        <dbReference type="SAM" id="Phobius"/>
    </source>
</evidence>
<feature type="domain" description="Threonine/serine exporter-like N-terminal" evidence="8">
    <location>
        <begin position="27"/>
        <end position="261"/>
    </location>
</feature>
<dbReference type="InterPro" id="IPR024528">
    <property type="entry name" value="ThrE_2"/>
</dbReference>
<dbReference type="GO" id="GO:0022857">
    <property type="term" value="F:transmembrane transporter activity"/>
    <property type="evidence" value="ECO:0007669"/>
    <property type="project" value="InterPro"/>
</dbReference>
<evidence type="ECO:0000256" key="2">
    <source>
        <dbReference type="ARBA" id="ARBA00022475"/>
    </source>
</evidence>
<keyword evidence="5 7" id="KW-0472">Membrane</keyword>
<keyword evidence="2" id="KW-1003">Cell membrane</keyword>
<feature type="transmembrane region" description="Helical" evidence="7">
    <location>
        <begin position="330"/>
        <end position="350"/>
    </location>
</feature>
<keyword evidence="3 7" id="KW-0812">Transmembrane</keyword>
<feature type="transmembrane region" description="Helical" evidence="7">
    <location>
        <begin position="241"/>
        <end position="260"/>
    </location>
</feature>
<feature type="transmembrane region" description="Helical" evidence="7">
    <location>
        <begin position="357"/>
        <end position="376"/>
    </location>
</feature>
<keyword evidence="11" id="KW-1185">Reference proteome</keyword>
<evidence type="ECO:0000259" key="8">
    <source>
        <dbReference type="Pfam" id="PF06738"/>
    </source>
</evidence>
<dbReference type="EMBL" id="FPBT01000028">
    <property type="protein sequence ID" value="SFU66456.1"/>
    <property type="molecule type" value="Genomic_DNA"/>
</dbReference>
<dbReference type="AlphaFoldDB" id="A0A1I7I137"/>
<dbReference type="Pfam" id="PF12821">
    <property type="entry name" value="ThrE_2"/>
    <property type="match status" value="1"/>
</dbReference>
<evidence type="ECO:0000256" key="5">
    <source>
        <dbReference type="ARBA" id="ARBA00023136"/>
    </source>
</evidence>
<evidence type="ECO:0000259" key="9">
    <source>
        <dbReference type="Pfam" id="PF12821"/>
    </source>
</evidence>
<name>A0A1I7I137_9FIRM</name>
<dbReference type="PANTHER" id="PTHR34390:SF2">
    <property type="entry name" value="SUCCINATE TRANSPORTER SUBUNIT YJJP-RELATED"/>
    <property type="match status" value="1"/>
</dbReference>
<evidence type="ECO:0000256" key="1">
    <source>
        <dbReference type="ARBA" id="ARBA00004651"/>
    </source>
</evidence>
<comment type="subcellular location">
    <subcellularLocation>
        <location evidence="1">Cell membrane</location>
        <topology evidence="1">Multi-pass membrane protein</topology>
    </subcellularLocation>
</comment>
<dbReference type="InterPro" id="IPR050539">
    <property type="entry name" value="ThrE_Dicarb/AminoAcid_Exp"/>
</dbReference>
<dbReference type="Proteomes" id="UP000198817">
    <property type="component" value="Unassembled WGS sequence"/>
</dbReference>
<accession>A0A1I7I137</accession>
<evidence type="ECO:0000313" key="11">
    <source>
        <dbReference type="Proteomes" id="UP000198817"/>
    </source>
</evidence>
<feature type="transmembrane region" description="Helical" evidence="7">
    <location>
        <begin position="307"/>
        <end position="324"/>
    </location>
</feature>
<feature type="transmembrane region" description="Helical" evidence="7">
    <location>
        <begin position="157"/>
        <end position="174"/>
    </location>
</feature>
<dbReference type="InterPro" id="IPR010619">
    <property type="entry name" value="ThrE-like_N"/>
</dbReference>
<feature type="transmembrane region" description="Helical" evidence="7">
    <location>
        <begin position="211"/>
        <end position="229"/>
    </location>
</feature>
<keyword evidence="4 7" id="KW-1133">Transmembrane helix</keyword>
<feature type="domain" description="Threonine/Serine exporter ThrE" evidence="9">
    <location>
        <begin position="285"/>
        <end position="409"/>
    </location>
</feature>
<dbReference type="OrthoDB" id="9810047at2"/>
<feature type="transmembrane region" description="Helical" evidence="7">
    <location>
        <begin position="181"/>
        <end position="199"/>
    </location>
</feature>
<dbReference type="GO" id="GO:0015744">
    <property type="term" value="P:succinate transport"/>
    <property type="evidence" value="ECO:0007669"/>
    <property type="project" value="TreeGrafter"/>
</dbReference>
<organism evidence="10 11">
    <name type="scientific">Eubacterium pyruvativorans</name>
    <dbReference type="NCBI Taxonomy" id="155865"/>
    <lineage>
        <taxon>Bacteria</taxon>
        <taxon>Bacillati</taxon>
        <taxon>Bacillota</taxon>
        <taxon>Clostridia</taxon>
        <taxon>Eubacteriales</taxon>
        <taxon>Eubacteriaceae</taxon>
        <taxon>Eubacterium</taxon>
    </lineage>
</organism>
<protein>
    <submittedName>
        <fullName evidence="10">Uncharacterized membrane protein YjjP, DUF1212 family</fullName>
    </submittedName>
</protein>
<feature type="transmembrane region" description="Helical" evidence="7">
    <location>
        <begin position="280"/>
        <end position="300"/>
    </location>
</feature>
<evidence type="ECO:0000256" key="4">
    <source>
        <dbReference type="ARBA" id="ARBA00022989"/>
    </source>
</evidence>
<evidence type="ECO:0000256" key="6">
    <source>
        <dbReference type="ARBA" id="ARBA00034125"/>
    </source>
</evidence>
<dbReference type="STRING" id="155865.SAMN05216515_1314"/>
<dbReference type="PANTHER" id="PTHR34390">
    <property type="entry name" value="UPF0442 PROTEIN YJJB-RELATED"/>
    <property type="match status" value="1"/>
</dbReference>
<reference evidence="10 11" key="1">
    <citation type="submission" date="2016-10" db="EMBL/GenBank/DDBJ databases">
        <authorList>
            <person name="de Groot N.N."/>
        </authorList>
    </citation>
    <scope>NUCLEOTIDE SEQUENCE [LARGE SCALE GENOMIC DNA]</scope>
    <source>
        <strain evidence="10 11">KHGC13</strain>
    </source>
</reference>
<evidence type="ECO:0000256" key="3">
    <source>
        <dbReference type="ARBA" id="ARBA00022692"/>
    </source>
</evidence>